<dbReference type="PANTHER" id="PTHR33121">
    <property type="entry name" value="CYCLIC DI-GMP PHOSPHODIESTERASE PDEF"/>
    <property type="match status" value="1"/>
</dbReference>
<gene>
    <name evidence="2" type="ORF">CLG96_13785</name>
</gene>
<dbReference type="InterPro" id="IPR001633">
    <property type="entry name" value="EAL_dom"/>
</dbReference>
<organism evidence="2 3">
    <name type="scientific">Sphingomonas oleivorans</name>
    <dbReference type="NCBI Taxonomy" id="1735121"/>
    <lineage>
        <taxon>Bacteria</taxon>
        <taxon>Pseudomonadati</taxon>
        <taxon>Pseudomonadota</taxon>
        <taxon>Alphaproteobacteria</taxon>
        <taxon>Sphingomonadales</taxon>
        <taxon>Sphingomonadaceae</taxon>
        <taxon>Sphingomonas</taxon>
    </lineage>
</organism>
<sequence length="288" mass="31280">MSSPPSPIASWHGGGRVGLIDRGNIAWRTVESRLESDLRHALEQDEIELLFQPQVSIASGRIVGVEALARWHHPILGELGAHPLFAAAARSDHLSQLSAHVQEKALRRAGHWPEALATLGIAVNVTASDLARPDFAGRFAAMTAESGLDRSRVTVEITESEMIEELDAAAMLLAALRRDGFRIAIDDFGTGYSSLAYLKALPLDYLKIDRRLTQDIVGSARDRIVVLGVIEMARSLGLRVIAEGVETEAQRDELARAGCDYYQGYLCAPPVGEAELERLVLAGVSVRD</sequence>
<keyword evidence="3" id="KW-1185">Reference proteome</keyword>
<evidence type="ECO:0000313" key="3">
    <source>
        <dbReference type="Proteomes" id="UP000244162"/>
    </source>
</evidence>
<feature type="domain" description="EAL" evidence="1">
    <location>
        <begin position="31"/>
        <end position="284"/>
    </location>
</feature>
<evidence type="ECO:0000259" key="1">
    <source>
        <dbReference type="PROSITE" id="PS50883"/>
    </source>
</evidence>
<accession>A0A2T5FWL8</accession>
<dbReference type="AlphaFoldDB" id="A0A2T5FWL8"/>
<dbReference type="SUPFAM" id="SSF141868">
    <property type="entry name" value="EAL domain-like"/>
    <property type="match status" value="1"/>
</dbReference>
<dbReference type="Pfam" id="PF00563">
    <property type="entry name" value="EAL"/>
    <property type="match status" value="1"/>
</dbReference>
<dbReference type="PROSITE" id="PS50883">
    <property type="entry name" value="EAL"/>
    <property type="match status" value="1"/>
</dbReference>
<dbReference type="GO" id="GO:0071111">
    <property type="term" value="F:cyclic-guanylate-specific phosphodiesterase activity"/>
    <property type="evidence" value="ECO:0007669"/>
    <property type="project" value="InterPro"/>
</dbReference>
<comment type="caution">
    <text evidence="2">The sequence shown here is derived from an EMBL/GenBank/DDBJ whole genome shotgun (WGS) entry which is preliminary data.</text>
</comment>
<dbReference type="Proteomes" id="UP000244162">
    <property type="component" value="Unassembled WGS sequence"/>
</dbReference>
<dbReference type="Gene3D" id="3.20.20.450">
    <property type="entry name" value="EAL domain"/>
    <property type="match status" value="1"/>
</dbReference>
<reference evidence="2 3" key="1">
    <citation type="submission" date="2017-09" db="EMBL/GenBank/DDBJ databases">
        <title>Sphingomonas panjinensis sp.nov., isolated from oil-contaminated soil.</title>
        <authorList>
            <person name="Wang L."/>
            <person name="Chen L."/>
        </authorList>
    </citation>
    <scope>NUCLEOTIDE SEQUENCE [LARGE SCALE GENOMIC DNA]</scope>
    <source>
        <strain evidence="2 3">FW-11</strain>
    </source>
</reference>
<dbReference type="PANTHER" id="PTHR33121:SF79">
    <property type="entry name" value="CYCLIC DI-GMP PHOSPHODIESTERASE PDED-RELATED"/>
    <property type="match status" value="1"/>
</dbReference>
<protein>
    <recommendedName>
        <fullName evidence="1">EAL domain-containing protein</fullName>
    </recommendedName>
</protein>
<proteinExistence type="predicted"/>
<dbReference type="CDD" id="cd01948">
    <property type="entry name" value="EAL"/>
    <property type="match status" value="1"/>
</dbReference>
<dbReference type="OrthoDB" id="9814202at2"/>
<dbReference type="SMART" id="SM00052">
    <property type="entry name" value="EAL"/>
    <property type="match status" value="1"/>
</dbReference>
<name>A0A2T5FWL8_9SPHN</name>
<evidence type="ECO:0000313" key="2">
    <source>
        <dbReference type="EMBL" id="PTQ10184.1"/>
    </source>
</evidence>
<dbReference type="EMBL" id="NWBU01000010">
    <property type="protein sequence ID" value="PTQ10184.1"/>
    <property type="molecule type" value="Genomic_DNA"/>
</dbReference>
<dbReference type="InterPro" id="IPR050706">
    <property type="entry name" value="Cyclic-di-GMP_PDE-like"/>
</dbReference>
<dbReference type="InterPro" id="IPR035919">
    <property type="entry name" value="EAL_sf"/>
</dbReference>